<dbReference type="Gramene" id="Bra007015.1">
    <property type="protein sequence ID" value="Bra007015.1-P"/>
    <property type="gene ID" value="Bra007015"/>
</dbReference>
<keyword evidence="10" id="KW-0808">Transferase</keyword>
<evidence type="ECO:0000256" key="11">
    <source>
        <dbReference type="ARBA" id="ARBA00022692"/>
    </source>
</evidence>
<dbReference type="FunFam" id="1.10.510.10:FF:000453">
    <property type="entry name" value="LRR receptor-like serine/threonine-protein kinase HSL2"/>
    <property type="match status" value="1"/>
</dbReference>
<dbReference type="Pfam" id="PF07714">
    <property type="entry name" value="PK_Tyr_Ser-Thr"/>
    <property type="match status" value="1"/>
</dbReference>
<evidence type="ECO:0000256" key="10">
    <source>
        <dbReference type="ARBA" id="ARBA00022679"/>
    </source>
</evidence>
<dbReference type="Pfam" id="PF00071">
    <property type="entry name" value="Ras"/>
    <property type="match status" value="1"/>
</dbReference>
<comment type="function">
    <text evidence="25">Involved in membrane trafficking from the Golgi to the plasma membrane.</text>
</comment>
<dbReference type="AlphaFoldDB" id="M4CS23"/>
<keyword evidence="11" id="KW-0812">Transmembrane</keyword>
<dbReference type="SMART" id="SM00220">
    <property type="entry name" value="S_TKc"/>
    <property type="match status" value="1"/>
</dbReference>
<dbReference type="PROSITE" id="PS00108">
    <property type="entry name" value="PROTEIN_KINASE_ST"/>
    <property type="match status" value="1"/>
</dbReference>
<dbReference type="NCBIfam" id="TIGR00231">
    <property type="entry name" value="small_GTP"/>
    <property type="match status" value="1"/>
</dbReference>
<dbReference type="InterPro" id="IPR000719">
    <property type="entry name" value="Prot_kinase_dom"/>
</dbReference>
<comment type="subcellular location">
    <subcellularLocation>
        <location evidence="1">Cell membrane</location>
        <topology evidence="1">Lipid-anchor</topology>
    </subcellularLocation>
    <subcellularLocation>
        <location evidence="2">Membrane</location>
        <topology evidence="2">Single-pass type I membrane protein</topology>
    </subcellularLocation>
</comment>
<dbReference type="Gene3D" id="3.40.50.300">
    <property type="entry name" value="P-loop containing nucleotide triphosphate hydrolases"/>
    <property type="match status" value="1"/>
</dbReference>
<dbReference type="SUPFAM" id="SSF52540">
    <property type="entry name" value="P-loop containing nucleoside triphosphate hydrolases"/>
    <property type="match status" value="1"/>
</dbReference>
<evidence type="ECO:0000256" key="3">
    <source>
        <dbReference type="ARBA" id="ARBA00006270"/>
    </source>
</evidence>
<evidence type="ECO:0000256" key="22">
    <source>
        <dbReference type="ARBA" id="ARBA00023289"/>
    </source>
</evidence>
<evidence type="ECO:0000256" key="1">
    <source>
        <dbReference type="ARBA" id="ARBA00004193"/>
    </source>
</evidence>
<dbReference type="PANTHER" id="PTHR45974:SF216">
    <property type="entry name" value="PROTEIN KINASE DOMAIN-CONTAINING PROTEIN"/>
    <property type="match status" value="1"/>
</dbReference>
<dbReference type="SMART" id="SM00176">
    <property type="entry name" value="RAN"/>
    <property type="match status" value="1"/>
</dbReference>
<dbReference type="HOGENOM" id="CLU_000288_14_4_1"/>
<dbReference type="InterPro" id="IPR032675">
    <property type="entry name" value="LRR_dom_sf"/>
</dbReference>
<evidence type="ECO:0000256" key="4">
    <source>
        <dbReference type="ARBA" id="ARBA00008171"/>
    </source>
</evidence>
<feature type="region of interest" description="Disordered" evidence="28">
    <location>
        <begin position="978"/>
        <end position="1007"/>
    </location>
</feature>
<dbReference type="SUPFAM" id="SSF56112">
    <property type="entry name" value="Protein kinase-like (PK-like)"/>
    <property type="match status" value="1"/>
</dbReference>
<dbReference type="Gene3D" id="3.30.200.20">
    <property type="entry name" value="Phosphorylase Kinase, domain 1"/>
    <property type="match status" value="1"/>
</dbReference>
<dbReference type="SMART" id="SM00174">
    <property type="entry name" value="RHO"/>
    <property type="match status" value="1"/>
</dbReference>
<dbReference type="PANTHER" id="PTHR45974">
    <property type="entry name" value="RECEPTOR-LIKE PROTEIN 55"/>
    <property type="match status" value="1"/>
</dbReference>
<dbReference type="GO" id="GO:0005525">
    <property type="term" value="F:GTP binding"/>
    <property type="evidence" value="ECO:0007669"/>
    <property type="project" value="UniProtKB-KW"/>
</dbReference>
<name>M4CS23_BRACM</name>
<dbReference type="eggNOG" id="KOG0078">
    <property type="taxonomic scope" value="Eukaryota"/>
</dbReference>
<evidence type="ECO:0000256" key="6">
    <source>
        <dbReference type="ARBA" id="ARBA00012513"/>
    </source>
</evidence>
<evidence type="ECO:0000256" key="15">
    <source>
        <dbReference type="ARBA" id="ARBA00022777"/>
    </source>
</evidence>
<proteinExistence type="inferred from homology"/>
<dbReference type="SMART" id="SM00175">
    <property type="entry name" value="RAB"/>
    <property type="match status" value="1"/>
</dbReference>
<keyword evidence="31" id="KW-1185">Reference proteome</keyword>
<keyword evidence="12" id="KW-0732">Signal</keyword>
<dbReference type="InterPro" id="IPR001245">
    <property type="entry name" value="Ser-Thr/Tyr_kinase_cat_dom"/>
</dbReference>
<dbReference type="InParanoid" id="M4CS23"/>
<dbReference type="FunFam" id="3.40.50.300:FF:000308">
    <property type="entry name" value="ras-related protein RABE1c-like"/>
    <property type="match status" value="1"/>
</dbReference>
<dbReference type="CDD" id="cd01867">
    <property type="entry name" value="Rab8_Rab10_Rab13_like"/>
    <property type="match status" value="1"/>
</dbReference>
<evidence type="ECO:0000256" key="14">
    <source>
        <dbReference type="ARBA" id="ARBA00022741"/>
    </source>
</evidence>
<dbReference type="InterPro" id="IPR027417">
    <property type="entry name" value="P-loop_NTPase"/>
</dbReference>
<comment type="similarity">
    <text evidence="4">Belongs to the protein kinase superfamily. TKL Ser/Thr protein kinase family. ROCO subfamily.</text>
</comment>
<keyword evidence="22" id="KW-0636">Prenylation</keyword>
<dbReference type="Gene3D" id="1.10.510.10">
    <property type="entry name" value="Transferase(Phosphotransferase) domain 1"/>
    <property type="match status" value="1"/>
</dbReference>
<keyword evidence="16 27" id="KW-0067">ATP-binding</keyword>
<dbReference type="PROSITE" id="PS51421">
    <property type="entry name" value="RAS"/>
    <property type="match status" value="1"/>
</dbReference>
<feature type="compositionally biased region" description="Low complexity" evidence="28">
    <location>
        <begin position="978"/>
        <end position="996"/>
    </location>
</feature>
<dbReference type="EC" id="2.7.11.1" evidence="6"/>
<dbReference type="GO" id="GO:0003924">
    <property type="term" value="F:GTPase activity"/>
    <property type="evidence" value="ECO:0007669"/>
    <property type="project" value="InterPro"/>
</dbReference>
<evidence type="ECO:0000256" key="8">
    <source>
        <dbReference type="ARBA" id="ARBA00022527"/>
    </source>
</evidence>
<evidence type="ECO:0000256" key="9">
    <source>
        <dbReference type="ARBA" id="ARBA00022614"/>
    </source>
</evidence>
<evidence type="ECO:0000256" key="25">
    <source>
        <dbReference type="ARBA" id="ARBA00054463"/>
    </source>
</evidence>
<reference evidence="30" key="3">
    <citation type="submission" date="2023-03" db="UniProtKB">
        <authorList>
            <consortium name="EnsemblPlants"/>
        </authorList>
    </citation>
    <scope>IDENTIFICATION</scope>
    <source>
        <strain evidence="30">cv. Chiifu-401-42</strain>
    </source>
</reference>
<dbReference type="GO" id="GO:0005886">
    <property type="term" value="C:plasma membrane"/>
    <property type="evidence" value="ECO:0007669"/>
    <property type="project" value="UniProtKB-SubCell"/>
</dbReference>
<accession>M4CS23</accession>
<dbReference type="PROSITE" id="PS51420">
    <property type="entry name" value="RHO"/>
    <property type="match status" value="1"/>
</dbReference>
<dbReference type="Pfam" id="PF23598">
    <property type="entry name" value="LRR_14"/>
    <property type="match status" value="1"/>
</dbReference>
<evidence type="ECO:0000256" key="16">
    <source>
        <dbReference type="ARBA" id="ARBA00022840"/>
    </source>
</evidence>
<reference evidence="30 31" key="1">
    <citation type="journal article" date="2011" name="Nat. Genet.">
        <title>The genome of the mesopolyploid crop species Brassica rapa.</title>
        <authorList>
            <consortium name="Brassica rapa Genome Sequencing Project Consortium"/>
            <person name="Wang X."/>
            <person name="Wang H."/>
            <person name="Wang J."/>
            <person name="Sun R."/>
            <person name="Wu J."/>
            <person name="Liu S."/>
            <person name="Bai Y."/>
            <person name="Mun J.H."/>
            <person name="Bancroft I."/>
            <person name="Cheng F."/>
            <person name="Huang S."/>
            <person name="Li X."/>
            <person name="Hua W."/>
            <person name="Wang J."/>
            <person name="Wang X."/>
            <person name="Freeling M."/>
            <person name="Pires J.C."/>
            <person name="Paterson A.H."/>
            <person name="Chalhoub B."/>
            <person name="Wang B."/>
            <person name="Hayward A."/>
            <person name="Sharpe A.G."/>
            <person name="Park B.S."/>
            <person name="Weisshaar B."/>
            <person name="Liu B."/>
            <person name="Li B."/>
            <person name="Liu B."/>
            <person name="Tong C."/>
            <person name="Song C."/>
            <person name="Duran C."/>
            <person name="Peng C."/>
            <person name="Geng C."/>
            <person name="Koh C."/>
            <person name="Lin C."/>
            <person name="Edwards D."/>
            <person name="Mu D."/>
            <person name="Shen D."/>
            <person name="Soumpourou E."/>
            <person name="Li F."/>
            <person name="Fraser F."/>
            <person name="Conant G."/>
            <person name="Lassalle G."/>
            <person name="King G.J."/>
            <person name="Bonnema G."/>
            <person name="Tang H."/>
            <person name="Wang H."/>
            <person name="Belcram H."/>
            <person name="Zhou H."/>
            <person name="Hirakawa H."/>
            <person name="Abe H."/>
            <person name="Guo H."/>
            <person name="Wang H."/>
            <person name="Jin H."/>
            <person name="Parkin I.A."/>
            <person name="Batley J."/>
            <person name="Kim J.S."/>
            <person name="Just J."/>
            <person name="Li J."/>
            <person name="Xu J."/>
            <person name="Deng J."/>
            <person name="Kim J.A."/>
            <person name="Li J."/>
            <person name="Yu J."/>
            <person name="Meng J."/>
            <person name="Wang J."/>
            <person name="Min J."/>
            <person name="Poulain J."/>
            <person name="Wang J."/>
            <person name="Hatakeyama K."/>
            <person name="Wu K."/>
            <person name="Wang L."/>
            <person name="Fang L."/>
            <person name="Trick M."/>
            <person name="Links M.G."/>
            <person name="Zhao M."/>
            <person name="Jin M."/>
            <person name="Ramchiary N."/>
            <person name="Drou N."/>
            <person name="Berkman P.J."/>
            <person name="Cai Q."/>
            <person name="Huang Q."/>
            <person name="Li R."/>
            <person name="Tabata S."/>
            <person name="Cheng S."/>
            <person name="Zhang S."/>
            <person name="Zhang S."/>
            <person name="Huang S."/>
            <person name="Sato S."/>
            <person name="Sun S."/>
            <person name="Kwon S.J."/>
            <person name="Choi S.R."/>
            <person name="Lee T.H."/>
            <person name="Fan W."/>
            <person name="Zhao X."/>
            <person name="Tan X."/>
            <person name="Xu X."/>
            <person name="Wang Y."/>
            <person name="Qiu Y."/>
            <person name="Yin Y."/>
            <person name="Li Y."/>
            <person name="Du Y."/>
            <person name="Liao Y."/>
            <person name="Lim Y."/>
            <person name="Narusaka Y."/>
            <person name="Wang Y."/>
            <person name="Wang Z."/>
            <person name="Li Z."/>
            <person name="Wang Z."/>
            <person name="Xiong Z."/>
            <person name="Zhang Z."/>
        </authorList>
    </citation>
    <scope>NUCLEOTIDE SEQUENCE [LARGE SCALE GENOMIC DNA]</scope>
    <source>
        <strain evidence="30 31">cv. Chiifu-401-42</strain>
    </source>
</reference>
<keyword evidence="9" id="KW-0433">Leucine-rich repeat</keyword>
<protein>
    <recommendedName>
        <fullName evidence="6">non-specific serine/threonine protein kinase</fullName>
        <ecNumber evidence="6">2.7.11.1</ecNumber>
    </recommendedName>
</protein>
<dbReference type="InterPro" id="IPR055414">
    <property type="entry name" value="LRR_R13L4/SHOC2-like"/>
</dbReference>
<comment type="catalytic activity">
    <reaction evidence="24">
        <text>L-seryl-[protein] + ATP = O-phospho-L-seryl-[protein] + ADP + H(+)</text>
        <dbReference type="Rhea" id="RHEA:17989"/>
        <dbReference type="Rhea" id="RHEA-COMP:9863"/>
        <dbReference type="Rhea" id="RHEA-COMP:11604"/>
        <dbReference type="ChEBI" id="CHEBI:15378"/>
        <dbReference type="ChEBI" id="CHEBI:29999"/>
        <dbReference type="ChEBI" id="CHEBI:30616"/>
        <dbReference type="ChEBI" id="CHEBI:83421"/>
        <dbReference type="ChEBI" id="CHEBI:456216"/>
        <dbReference type="EC" id="2.7.11.1"/>
    </reaction>
</comment>
<evidence type="ECO:0000256" key="5">
    <source>
        <dbReference type="ARBA" id="ARBA00009592"/>
    </source>
</evidence>
<dbReference type="EnsemblPlants" id="Bra007015.1">
    <property type="protein sequence ID" value="Bra007015.1-P"/>
    <property type="gene ID" value="Bra007015"/>
</dbReference>
<dbReference type="PROSITE" id="PS50011">
    <property type="entry name" value="PROTEIN_KINASE_DOM"/>
    <property type="match status" value="1"/>
</dbReference>
<keyword evidence="15" id="KW-0418">Kinase</keyword>
<evidence type="ECO:0000256" key="20">
    <source>
        <dbReference type="ARBA" id="ARBA00023180"/>
    </source>
</evidence>
<evidence type="ECO:0000256" key="13">
    <source>
        <dbReference type="ARBA" id="ARBA00022737"/>
    </source>
</evidence>
<keyword evidence="17" id="KW-1133">Transmembrane helix</keyword>
<dbReference type="SMR" id="M4CS23"/>
<dbReference type="PRINTS" id="PR00449">
    <property type="entry name" value="RASTRNSFRMNG"/>
</dbReference>
<keyword evidence="20" id="KW-0325">Glycoprotein</keyword>
<organism evidence="30 31">
    <name type="scientific">Brassica campestris</name>
    <name type="common">Field mustard</name>
    <dbReference type="NCBI Taxonomy" id="3711"/>
    <lineage>
        <taxon>Eukaryota</taxon>
        <taxon>Viridiplantae</taxon>
        <taxon>Streptophyta</taxon>
        <taxon>Embryophyta</taxon>
        <taxon>Tracheophyta</taxon>
        <taxon>Spermatophyta</taxon>
        <taxon>Magnoliopsida</taxon>
        <taxon>eudicotyledons</taxon>
        <taxon>Gunneridae</taxon>
        <taxon>Pentapetalae</taxon>
        <taxon>rosids</taxon>
        <taxon>malvids</taxon>
        <taxon>Brassicales</taxon>
        <taxon>Brassicaceae</taxon>
        <taxon>Brassiceae</taxon>
        <taxon>Brassica</taxon>
    </lineage>
</organism>
<keyword evidence="7" id="KW-1003">Cell membrane</keyword>
<dbReference type="GO" id="GO:0005524">
    <property type="term" value="F:ATP binding"/>
    <property type="evidence" value="ECO:0007669"/>
    <property type="project" value="UniProtKB-UniRule"/>
</dbReference>
<dbReference type="InterPro" id="IPR008271">
    <property type="entry name" value="Ser/Thr_kinase_AS"/>
</dbReference>
<evidence type="ECO:0000256" key="24">
    <source>
        <dbReference type="ARBA" id="ARBA00048679"/>
    </source>
</evidence>
<dbReference type="SMART" id="SM00177">
    <property type="entry name" value="ARF"/>
    <property type="match status" value="1"/>
</dbReference>
<evidence type="ECO:0000256" key="27">
    <source>
        <dbReference type="PROSITE-ProRule" id="PRU10141"/>
    </source>
</evidence>
<keyword evidence="21" id="KW-0449">Lipoprotein</keyword>
<dbReference type="InterPro" id="IPR011009">
    <property type="entry name" value="Kinase-like_dom_sf"/>
</dbReference>
<dbReference type="PROSITE" id="PS51419">
    <property type="entry name" value="RAB"/>
    <property type="match status" value="1"/>
</dbReference>
<keyword evidence="8" id="KW-0723">Serine/threonine-protein kinase</keyword>
<evidence type="ECO:0000259" key="29">
    <source>
        <dbReference type="PROSITE" id="PS50011"/>
    </source>
</evidence>
<evidence type="ECO:0000256" key="26">
    <source>
        <dbReference type="ARBA" id="ARBA00063571"/>
    </source>
</evidence>
<evidence type="ECO:0000313" key="30">
    <source>
        <dbReference type="EnsemblPlants" id="Bra007015.1-P"/>
    </source>
</evidence>
<feature type="domain" description="Protein kinase" evidence="29">
    <location>
        <begin position="685"/>
        <end position="957"/>
    </location>
</feature>
<evidence type="ECO:0000256" key="23">
    <source>
        <dbReference type="ARBA" id="ARBA00047899"/>
    </source>
</evidence>
<keyword evidence="13" id="KW-0677">Repeat</keyword>
<dbReference type="OMA" id="CEDRPET"/>
<dbReference type="FunFam" id="3.30.200.20:FF:000039">
    <property type="entry name" value="receptor-like protein kinase FERONIA"/>
    <property type="match status" value="1"/>
</dbReference>
<comment type="similarity">
    <text evidence="5">Belongs to the RLP family.</text>
</comment>
<dbReference type="FunFam" id="3.80.10.10:FF:000041">
    <property type="entry name" value="LRR receptor-like serine/threonine-protein kinase ERECTA"/>
    <property type="match status" value="1"/>
</dbReference>
<dbReference type="InterPro" id="IPR005225">
    <property type="entry name" value="Small_GTP-bd"/>
</dbReference>
<dbReference type="SUPFAM" id="SSF52058">
    <property type="entry name" value="L domain-like"/>
    <property type="match status" value="1"/>
</dbReference>
<dbReference type="Gene3D" id="3.80.10.10">
    <property type="entry name" value="Ribonuclease Inhibitor"/>
    <property type="match status" value="1"/>
</dbReference>
<evidence type="ECO:0000256" key="7">
    <source>
        <dbReference type="ARBA" id="ARBA00022475"/>
    </source>
</evidence>
<sequence length="1007" mass="111938">MAAPPARARADYDYLIKLLLIGDSGVGKSCLLLRFSDGSFTTSFITTIGIDFKIRTIELDGKRIKLQIWDTAGQERFRTITTAYYRGAMGILLVYDVTDESSFNNIRNWIRNIEQHASDNVNKILVGNKADMDESKRVSLSLSLTVPIYLSAYLLRDLFIQHTDLLCVLYFQAVPKAKGQALADEYGIKFFETSAKTNLNVEEVFFSIGKDIKQRLADTDARAEPQTIRINQSDQGAGTSQATQKSACCGILMNSKTCGSVFLVAFCCLLLQSADSRTDLSEGDCFFFHKNLTLYNSLKLSNVMWNNITGRIPSEIGKISSLKLLLLNGNKLTGSLPPELGNLRNLNRLQVDENNITGSVPPAFGNMTSIKHLHLNNNTLTGEIPVELSKLNNLAHLELSYNNLTGSIPQSFSELYSLQLLDLRNNNLSDTTGNLRTPDNVTLYLRGNPICKSTSIPIVKQLFEYICGEKKQTSTKSELTPCNNASCPYEKVPVSPGICFCAAPLLIDYRLKSRSFFFFTPYIEHQFMEYITTSLQLDTHQLAIDRVVDENKLRLRMNIKLIPKGKTIFNVSEVIRIRGRFTSWTFPRNDFFGPYELLDFPLEGPYADLVAGESGISNVGWGLIVAASIVAATVISVSATLLYVKKRHGNLHGLTRKRVSRSISREIEGVKKFSFTELSDATNGFDSSAVIGRGSYGKVYKGILPNKTVVAIKRGEETSLQSEKEFLNEIDLLSRLHHRNLVSLVGYSSDTGEQMLVYEYMPNGNVRDWLSANATETLSFNMRAQVALGSAKGILYLHAEANPPVIHRDIKTSNILLDSQLHAKVADFGLSRLAPNFGEGDCEPAHVSTVVRGTPGYLDPEYFMTRQLTVKSDVYSFGVVLLELLTGMHPFFEGTHIIREVRMAHECGTVQSMADNRMGQSAPDKVMKLAELALRCCEDRPEMRPSMSKVVKDLESICQSVKETDMFSETTTLLYTKTLSSSSSSPVPSSFSGSNLDSGFFESVKPR</sequence>
<keyword evidence="18" id="KW-0342">GTP-binding</keyword>
<dbReference type="PROSITE" id="PS00107">
    <property type="entry name" value="PROTEIN_KINASE_ATP"/>
    <property type="match status" value="1"/>
</dbReference>
<comment type="similarity">
    <text evidence="3">Belongs to the small GTPase superfamily. Rab family.</text>
</comment>
<keyword evidence="14 27" id="KW-0547">Nucleotide-binding</keyword>
<dbReference type="GO" id="GO:0004674">
    <property type="term" value="F:protein serine/threonine kinase activity"/>
    <property type="evidence" value="ECO:0007669"/>
    <property type="project" value="UniProtKB-KW"/>
</dbReference>
<dbReference type="InterPro" id="IPR001806">
    <property type="entry name" value="Small_GTPase"/>
</dbReference>
<feature type="binding site" evidence="27">
    <location>
        <position position="713"/>
    </location>
    <ligand>
        <name>ATP</name>
        <dbReference type="ChEBI" id="CHEBI:30616"/>
    </ligand>
</feature>
<dbReference type="SMART" id="SM00173">
    <property type="entry name" value="RAS"/>
    <property type="match status" value="1"/>
</dbReference>
<dbReference type="InterPro" id="IPR017441">
    <property type="entry name" value="Protein_kinase_ATP_BS"/>
</dbReference>
<evidence type="ECO:0000256" key="21">
    <source>
        <dbReference type="ARBA" id="ARBA00023288"/>
    </source>
</evidence>
<comment type="catalytic activity">
    <reaction evidence="23">
        <text>L-threonyl-[protein] + ATP = O-phospho-L-threonyl-[protein] + ADP + H(+)</text>
        <dbReference type="Rhea" id="RHEA:46608"/>
        <dbReference type="Rhea" id="RHEA-COMP:11060"/>
        <dbReference type="Rhea" id="RHEA-COMP:11605"/>
        <dbReference type="ChEBI" id="CHEBI:15378"/>
        <dbReference type="ChEBI" id="CHEBI:30013"/>
        <dbReference type="ChEBI" id="CHEBI:30616"/>
        <dbReference type="ChEBI" id="CHEBI:61977"/>
        <dbReference type="ChEBI" id="CHEBI:456216"/>
        <dbReference type="EC" id="2.7.11.1"/>
    </reaction>
</comment>
<evidence type="ECO:0000256" key="28">
    <source>
        <dbReference type="SAM" id="MobiDB-lite"/>
    </source>
</evidence>
<comment type="subunit">
    <text evidence="26">Interacts with PI5K2.</text>
</comment>
<evidence type="ECO:0000256" key="2">
    <source>
        <dbReference type="ARBA" id="ARBA00004479"/>
    </source>
</evidence>
<keyword evidence="19" id="KW-0472">Membrane</keyword>
<dbReference type="Proteomes" id="UP000011750">
    <property type="component" value="Chromosome A09"/>
</dbReference>
<evidence type="ECO:0000256" key="18">
    <source>
        <dbReference type="ARBA" id="ARBA00023134"/>
    </source>
</evidence>
<evidence type="ECO:0000256" key="12">
    <source>
        <dbReference type="ARBA" id="ARBA00022729"/>
    </source>
</evidence>
<evidence type="ECO:0000313" key="31">
    <source>
        <dbReference type="Proteomes" id="UP000011750"/>
    </source>
</evidence>
<evidence type="ECO:0000256" key="17">
    <source>
        <dbReference type="ARBA" id="ARBA00022989"/>
    </source>
</evidence>
<reference evidence="30 31" key="2">
    <citation type="journal article" date="2018" name="Hortic Res">
        <title>Improved Brassica rapa reference genome by single-molecule sequencing and chromosome conformation capture technologies.</title>
        <authorList>
            <person name="Zhang L."/>
            <person name="Cai X."/>
            <person name="Wu J."/>
            <person name="Liu M."/>
            <person name="Grob S."/>
            <person name="Cheng F."/>
            <person name="Liang J."/>
            <person name="Cai C."/>
            <person name="Liu Z."/>
            <person name="Liu B."/>
            <person name="Wang F."/>
            <person name="Li S."/>
            <person name="Liu F."/>
            <person name="Li X."/>
            <person name="Cheng L."/>
            <person name="Yang W."/>
            <person name="Li M.H."/>
            <person name="Grossniklaus U."/>
            <person name="Zheng H."/>
            <person name="Wang X."/>
        </authorList>
    </citation>
    <scope>NUCLEOTIDE SEQUENCE [LARGE SCALE GENOMIC DNA]</scope>
    <source>
        <strain evidence="30 31">cv. Chiifu-401-42</strain>
    </source>
</reference>
<evidence type="ECO:0000256" key="19">
    <source>
        <dbReference type="ARBA" id="ARBA00023136"/>
    </source>
</evidence>
<dbReference type="CDD" id="cd14066">
    <property type="entry name" value="STKc_IRAK"/>
    <property type="match status" value="1"/>
</dbReference>